<evidence type="ECO:0000256" key="4">
    <source>
        <dbReference type="SAM" id="MobiDB-lite"/>
    </source>
</evidence>
<feature type="domain" description="Ketoreductase" evidence="5">
    <location>
        <begin position="2"/>
        <end position="183"/>
    </location>
</feature>
<evidence type="ECO:0000256" key="3">
    <source>
        <dbReference type="RuleBase" id="RU000363"/>
    </source>
</evidence>
<dbReference type="Proteomes" id="UP001595900">
    <property type="component" value="Unassembled WGS sequence"/>
</dbReference>
<dbReference type="SMART" id="SM00822">
    <property type="entry name" value="PKS_KR"/>
    <property type="match status" value="1"/>
</dbReference>
<dbReference type="PROSITE" id="PS00061">
    <property type="entry name" value="ADH_SHORT"/>
    <property type="match status" value="1"/>
</dbReference>
<dbReference type="RefSeq" id="WP_390228920.1">
    <property type="nucleotide sequence ID" value="NZ_JBHSCN010000005.1"/>
</dbReference>
<keyword evidence="7" id="KW-1185">Reference proteome</keyword>
<dbReference type="NCBIfam" id="NF004824">
    <property type="entry name" value="PRK06180.1"/>
    <property type="match status" value="1"/>
</dbReference>
<dbReference type="InterPro" id="IPR020904">
    <property type="entry name" value="Sc_DH/Rdtase_CS"/>
</dbReference>
<comment type="caution">
    <text evidence="6">The sequence shown here is derived from an EMBL/GenBank/DDBJ whole genome shotgun (WGS) entry which is preliminary data.</text>
</comment>
<sequence length="279" mass="29686">MTTWFITGCSTGFGRALASAVLDRGDQAVITARNVTALDELAARHPSTALALPLDVGDHEQVVAAVAAAEERFGGIDVLVNNAGHGYRAAVEEGEEEAIRELFETNFFGLVDVTKQVLPGMRARRSGTIVNLSSIAGRAAPLGSGYYAASKYAVEGLSGSLRLELEPLGIHVVVVEPGGFRTDFAGRSLGQSVEPIADYAATAGTRRKENLDEDGRQPGDPTKFSQAVIDIVAEPNPPFRLLLGSDAYARTRDELASQQAEFDAWAHVTLSTDFDEQPA</sequence>
<dbReference type="EMBL" id="JBHSCN010000005">
    <property type="protein sequence ID" value="MFC4243842.1"/>
    <property type="molecule type" value="Genomic_DNA"/>
</dbReference>
<dbReference type="CDD" id="cd05374">
    <property type="entry name" value="17beta-HSD-like_SDR_c"/>
    <property type="match status" value="1"/>
</dbReference>
<evidence type="ECO:0000313" key="7">
    <source>
        <dbReference type="Proteomes" id="UP001595900"/>
    </source>
</evidence>
<dbReference type="InterPro" id="IPR051911">
    <property type="entry name" value="SDR_oxidoreductase"/>
</dbReference>
<dbReference type="PANTHER" id="PTHR43976">
    <property type="entry name" value="SHORT CHAIN DEHYDROGENASE"/>
    <property type="match status" value="1"/>
</dbReference>
<keyword evidence="2" id="KW-0560">Oxidoreductase</keyword>
<evidence type="ECO:0000256" key="1">
    <source>
        <dbReference type="ARBA" id="ARBA00006484"/>
    </source>
</evidence>
<organism evidence="6 7">
    <name type="scientific">Gryllotalpicola reticulitermitis</name>
    <dbReference type="NCBI Taxonomy" id="1184153"/>
    <lineage>
        <taxon>Bacteria</taxon>
        <taxon>Bacillati</taxon>
        <taxon>Actinomycetota</taxon>
        <taxon>Actinomycetes</taxon>
        <taxon>Micrococcales</taxon>
        <taxon>Microbacteriaceae</taxon>
        <taxon>Gryllotalpicola</taxon>
    </lineage>
</organism>
<dbReference type="InterPro" id="IPR036291">
    <property type="entry name" value="NAD(P)-bd_dom_sf"/>
</dbReference>
<dbReference type="Pfam" id="PF00106">
    <property type="entry name" value="adh_short"/>
    <property type="match status" value="1"/>
</dbReference>
<dbReference type="Gene3D" id="3.40.50.720">
    <property type="entry name" value="NAD(P)-binding Rossmann-like Domain"/>
    <property type="match status" value="1"/>
</dbReference>
<dbReference type="SUPFAM" id="SSF51735">
    <property type="entry name" value="NAD(P)-binding Rossmann-fold domains"/>
    <property type="match status" value="1"/>
</dbReference>
<gene>
    <name evidence="6" type="ORF">ACFOYW_10685</name>
</gene>
<feature type="region of interest" description="Disordered" evidence="4">
    <location>
        <begin position="204"/>
        <end position="223"/>
    </location>
</feature>
<comment type="similarity">
    <text evidence="1 3">Belongs to the short-chain dehydrogenases/reductases (SDR) family.</text>
</comment>
<dbReference type="InterPro" id="IPR002347">
    <property type="entry name" value="SDR_fam"/>
</dbReference>
<dbReference type="PANTHER" id="PTHR43976:SF16">
    <property type="entry name" value="SHORT-CHAIN DEHYDROGENASE_REDUCTASE FAMILY PROTEIN"/>
    <property type="match status" value="1"/>
</dbReference>
<protein>
    <submittedName>
        <fullName evidence="6">Oxidoreductase</fullName>
    </submittedName>
</protein>
<dbReference type="InterPro" id="IPR057326">
    <property type="entry name" value="KR_dom"/>
</dbReference>
<accession>A0ABV8Q753</accession>
<proteinExistence type="inferred from homology"/>
<feature type="compositionally biased region" description="Basic and acidic residues" evidence="4">
    <location>
        <begin position="206"/>
        <end position="217"/>
    </location>
</feature>
<dbReference type="PRINTS" id="PR00081">
    <property type="entry name" value="GDHRDH"/>
</dbReference>
<dbReference type="PRINTS" id="PR00080">
    <property type="entry name" value="SDRFAMILY"/>
</dbReference>
<evidence type="ECO:0000259" key="5">
    <source>
        <dbReference type="SMART" id="SM00822"/>
    </source>
</evidence>
<evidence type="ECO:0000256" key="2">
    <source>
        <dbReference type="ARBA" id="ARBA00023002"/>
    </source>
</evidence>
<reference evidence="7" key="1">
    <citation type="journal article" date="2019" name="Int. J. Syst. Evol. Microbiol.">
        <title>The Global Catalogue of Microorganisms (GCM) 10K type strain sequencing project: providing services to taxonomists for standard genome sequencing and annotation.</title>
        <authorList>
            <consortium name="The Broad Institute Genomics Platform"/>
            <consortium name="The Broad Institute Genome Sequencing Center for Infectious Disease"/>
            <person name="Wu L."/>
            <person name="Ma J."/>
        </authorList>
    </citation>
    <scope>NUCLEOTIDE SEQUENCE [LARGE SCALE GENOMIC DNA]</scope>
    <source>
        <strain evidence="7">CGMCC 1.10363</strain>
    </source>
</reference>
<name>A0ABV8Q753_9MICO</name>
<evidence type="ECO:0000313" key="6">
    <source>
        <dbReference type="EMBL" id="MFC4243842.1"/>
    </source>
</evidence>